<gene>
    <name evidence="2" type="ORF">FYJ62_10380</name>
</gene>
<sequence>MSVYEALSLMLTFGLFVIALLTYVDKHGK</sequence>
<evidence type="ECO:0000313" key="2">
    <source>
        <dbReference type="EMBL" id="MST87968.1"/>
    </source>
</evidence>
<dbReference type="InterPro" id="IPR031616">
    <property type="entry name" value="BsrE-like"/>
</dbReference>
<name>A0A6A8MGR4_9LACO</name>
<evidence type="ECO:0000313" key="3">
    <source>
        <dbReference type="Proteomes" id="UP000438120"/>
    </source>
</evidence>
<feature type="transmembrane region" description="Helical" evidence="1">
    <location>
        <begin position="6"/>
        <end position="24"/>
    </location>
</feature>
<evidence type="ECO:0000256" key="1">
    <source>
        <dbReference type="SAM" id="Phobius"/>
    </source>
</evidence>
<proteinExistence type="predicted"/>
<protein>
    <submittedName>
        <fullName evidence="2">Putative holin-like toxin</fullName>
    </submittedName>
</protein>
<keyword evidence="3" id="KW-1185">Reference proteome</keyword>
<keyword evidence="1" id="KW-0812">Transmembrane</keyword>
<keyword evidence="1" id="KW-0472">Membrane</keyword>
<dbReference type="AlphaFoldDB" id="A0A6A8MGR4"/>
<keyword evidence="1" id="KW-1133">Transmembrane helix</keyword>
<reference evidence="2 3" key="1">
    <citation type="submission" date="2019-08" db="EMBL/GenBank/DDBJ databases">
        <title>In-depth cultivation of the pig gut microbiome towards novel bacterial diversity and tailored functional studies.</title>
        <authorList>
            <person name="Wylensek D."/>
            <person name="Hitch T.C.A."/>
            <person name="Clavel T."/>
        </authorList>
    </citation>
    <scope>NUCLEOTIDE SEQUENCE [LARGE SCALE GENOMIC DNA]</scope>
    <source>
        <strain evidence="2 3">Bifido-178-WT-2B</strain>
    </source>
</reference>
<dbReference type="EMBL" id="VUMX01000061">
    <property type="protein sequence ID" value="MST87968.1"/>
    <property type="molecule type" value="Genomic_DNA"/>
</dbReference>
<accession>A0A6A8MGR4</accession>
<dbReference type="Pfam" id="PF16935">
    <property type="entry name" value="Hol_Tox"/>
    <property type="match status" value="1"/>
</dbReference>
<organism evidence="2 3">
    <name type="scientific">Lactobacillus porci</name>
    <dbReference type="NCBI Taxonomy" id="2012477"/>
    <lineage>
        <taxon>Bacteria</taxon>
        <taxon>Bacillati</taxon>
        <taxon>Bacillota</taxon>
        <taxon>Bacilli</taxon>
        <taxon>Lactobacillales</taxon>
        <taxon>Lactobacillaceae</taxon>
        <taxon>Lactobacillus</taxon>
    </lineage>
</organism>
<dbReference type="RefSeq" id="WP_154549562.1">
    <property type="nucleotide sequence ID" value="NZ_JBKZBY010000025.1"/>
</dbReference>
<dbReference type="Proteomes" id="UP000438120">
    <property type="component" value="Unassembled WGS sequence"/>
</dbReference>
<comment type="caution">
    <text evidence="2">The sequence shown here is derived from an EMBL/GenBank/DDBJ whole genome shotgun (WGS) entry which is preliminary data.</text>
</comment>